<keyword evidence="2" id="KW-0812">Transmembrane</keyword>
<proteinExistence type="predicted"/>
<keyword evidence="4" id="KW-1133">Transmembrane helix</keyword>
<comment type="caution">
    <text evidence="6">The sequence shown here is derived from an EMBL/GenBank/DDBJ whole genome shotgun (WGS) entry which is preliminary data.</text>
</comment>
<reference evidence="6" key="1">
    <citation type="submission" date="2020-04" db="EMBL/GenBank/DDBJ databases">
        <title>Hybrid Assembly of Korean Phytophthora infestans isolates.</title>
        <authorList>
            <person name="Prokchorchik M."/>
            <person name="Lee Y."/>
            <person name="Seo J."/>
            <person name="Cho J.-H."/>
            <person name="Park Y.-E."/>
            <person name="Jang D.-C."/>
            <person name="Im J.-S."/>
            <person name="Choi J.-G."/>
            <person name="Park H.-J."/>
            <person name="Lee G.-B."/>
            <person name="Lee Y.-G."/>
            <person name="Hong S.-Y."/>
            <person name="Cho K."/>
            <person name="Sohn K.H."/>
        </authorList>
    </citation>
    <scope>NUCLEOTIDE SEQUENCE</scope>
    <source>
        <strain evidence="6">KR_1_A1</strain>
    </source>
</reference>
<keyword evidence="3" id="KW-0735">Signal-anchor</keyword>
<evidence type="ECO:0000256" key="2">
    <source>
        <dbReference type="ARBA" id="ARBA00022692"/>
    </source>
</evidence>
<evidence type="ECO:0000313" key="6">
    <source>
        <dbReference type="EMBL" id="KAF4035037.1"/>
    </source>
</evidence>
<name>A0A833RX75_PHYIN</name>
<organism evidence="6 7">
    <name type="scientific">Phytophthora infestans</name>
    <name type="common">Potato late blight agent</name>
    <name type="synonym">Botrytis infestans</name>
    <dbReference type="NCBI Taxonomy" id="4787"/>
    <lineage>
        <taxon>Eukaryota</taxon>
        <taxon>Sar</taxon>
        <taxon>Stramenopiles</taxon>
        <taxon>Oomycota</taxon>
        <taxon>Peronosporomycetes</taxon>
        <taxon>Peronosporales</taxon>
        <taxon>Peronosporaceae</taxon>
        <taxon>Phytophthora</taxon>
    </lineage>
</organism>
<protein>
    <submittedName>
        <fullName evidence="6">Uncharacterized protein</fullName>
    </submittedName>
</protein>
<dbReference type="GO" id="GO:0000033">
    <property type="term" value="F:alpha-1,3-mannosyltransferase activity"/>
    <property type="evidence" value="ECO:0007669"/>
    <property type="project" value="TreeGrafter"/>
</dbReference>
<evidence type="ECO:0000256" key="5">
    <source>
        <dbReference type="ARBA" id="ARBA00023136"/>
    </source>
</evidence>
<dbReference type="GO" id="GO:0005794">
    <property type="term" value="C:Golgi apparatus"/>
    <property type="evidence" value="ECO:0007669"/>
    <property type="project" value="TreeGrafter"/>
</dbReference>
<keyword evidence="7" id="KW-1185">Reference proteome</keyword>
<dbReference type="PANTHER" id="PTHR31392:SF1">
    <property type="entry name" value="ALPHA-1,3-MANNOSYLTRANSFERASE MNN1-RELATED"/>
    <property type="match status" value="1"/>
</dbReference>
<dbReference type="EMBL" id="WSZM01000331">
    <property type="protein sequence ID" value="KAF4035037.1"/>
    <property type="molecule type" value="Genomic_DNA"/>
</dbReference>
<dbReference type="Proteomes" id="UP000602510">
    <property type="component" value="Unassembled WGS sequence"/>
</dbReference>
<dbReference type="GO" id="GO:0016020">
    <property type="term" value="C:membrane"/>
    <property type="evidence" value="ECO:0007669"/>
    <property type="project" value="UniProtKB-SubCell"/>
</dbReference>
<evidence type="ECO:0000256" key="4">
    <source>
        <dbReference type="ARBA" id="ARBA00022989"/>
    </source>
</evidence>
<evidence type="ECO:0000256" key="1">
    <source>
        <dbReference type="ARBA" id="ARBA00004606"/>
    </source>
</evidence>
<dbReference type="AlphaFoldDB" id="A0A833RX75"/>
<comment type="subcellular location">
    <subcellularLocation>
        <location evidence="1">Membrane</location>
        <topology evidence="1">Single-pass type II membrane protein</topology>
    </subcellularLocation>
</comment>
<dbReference type="GO" id="GO:0006493">
    <property type="term" value="P:protein O-linked glycosylation"/>
    <property type="evidence" value="ECO:0007669"/>
    <property type="project" value="TreeGrafter"/>
</dbReference>
<evidence type="ECO:0000256" key="3">
    <source>
        <dbReference type="ARBA" id="ARBA00022968"/>
    </source>
</evidence>
<accession>A0A833RX75</accession>
<dbReference type="PANTHER" id="PTHR31392">
    <property type="entry name" value="ALPHA-1,3-MANNOSYLTRANSFERASE MNN1-RELATED"/>
    <property type="match status" value="1"/>
</dbReference>
<gene>
    <name evidence="6" type="ORF">GN244_ATG12803</name>
</gene>
<sequence length="187" mass="21648">MLWFITKERFRFRYSHGDKETFWLSFELAHAPYSFSPWGVSVVSSTPNKDMTKHPESLCGSILQYMPNASDNAEILYVNGKALLDPYPQAIDYVPKAQWNNMFNTFPTHMTPRQPRTELNRTGDEKVYLECLVGLGATPLPDMFAGMLLRRRLHYFGIVTGVLGSLEHCETFQLRRLLEQSYVEHHV</sequence>
<keyword evidence="5" id="KW-0472">Membrane</keyword>
<evidence type="ECO:0000313" key="7">
    <source>
        <dbReference type="Proteomes" id="UP000602510"/>
    </source>
</evidence>